<feature type="transmembrane region" description="Helical" evidence="5">
    <location>
        <begin position="273"/>
        <end position="291"/>
    </location>
</feature>
<sequence>MSLNPARFKHESAARGVNDDPQGPAFTHLHRLKENGFMEIEEFGYKQELKRGLSLRDLVVYGMIFMIPIAPFGVYGYVNQEAPGMVPLAYIIGMVAMVFTALSYGAMARAFPIAGSVYSYAQRGLNPHVGFLAGWLMLLDYLLIPPLLYVYAAMALNHLYPEVPKVGFILAFLVSATFVNLRGITFTARMNILFLLAQLAVLGIFLFYAWNALHGGAGNGQLTLAPLYNPENFHFGMLMQGVSIAVLSFLGFDAISTLAEEVKGDPGRSVGRAALITLVVMGAIFVVQTWIATDLAAGMGFKSADTAFYEIAELAAGSWLATLTGVATALAWGVAVAITSQAAVSRLLFGMARDGKLPKVLAKVHPKHNTPHISIYLVAVLSLLICYLFINSVDTLTSLVNFGALSGFMLLHITVINFYWRRQKSGQVVRHLICPVIGFVIVSAIMYNMGVDAQKLGAIWILAGLVYLFLLNKLGSGAALPDPLKH</sequence>
<feature type="domain" description="Amino acid permease/ SLC12A" evidence="6">
    <location>
        <begin position="66"/>
        <end position="427"/>
    </location>
</feature>
<evidence type="ECO:0000256" key="4">
    <source>
        <dbReference type="ARBA" id="ARBA00023136"/>
    </source>
</evidence>
<dbReference type="Gene3D" id="1.20.1740.10">
    <property type="entry name" value="Amino acid/polyamine transporter I"/>
    <property type="match status" value="1"/>
</dbReference>
<proteinExistence type="predicted"/>
<dbReference type="AlphaFoldDB" id="A0A2C9EK97"/>
<dbReference type="GO" id="GO:0055085">
    <property type="term" value="P:transmembrane transport"/>
    <property type="evidence" value="ECO:0007669"/>
    <property type="project" value="InterPro"/>
</dbReference>
<evidence type="ECO:0000256" key="2">
    <source>
        <dbReference type="ARBA" id="ARBA00022692"/>
    </source>
</evidence>
<feature type="transmembrane region" description="Helical" evidence="5">
    <location>
        <begin position="456"/>
        <end position="475"/>
    </location>
</feature>
<dbReference type="InterPro" id="IPR050367">
    <property type="entry name" value="APC_superfamily"/>
</dbReference>
<dbReference type="PANTHER" id="PTHR42770">
    <property type="entry name" value="AMINO ACID TRANSPORTER-RELATED"/>
    <property type="match status" value="1"/>
</dbReference>
<dbReference type="Proteomes" id="UP000013940">
    <property type="component" value="Chromosome"/>
</dbReference>
<keyword evidence="3 5" id="KW-1133">Transmembrane helix</keyword>
<dbReference type="HOGENOM" id="CLU_007946_6_1_6"/>
<dbReference type="PIRSF" id="PIRSF006060">
    <property type="entry name" value="AA_transporter"/>
    <property type="match status" value="1"/>
</dbReference>
<dbReference type="GO" id="GO:0016020">
    <property type="term" value="C:membrane"/>
    <property type="evidence" value="ECO:0007669"/>
    <property type="project" value="UniProtKB-SubCell"/>
</dbReference>
<evidence type="ECO:0000259" key="6">
    <source>
        <dbReference type="Pfam" id="PF00324"/>
    </source>
</evidence>
<keyword evidence="4 5" id="KW-0472">Membrane</keyword>
<comment type="subcellular location">
    <subcellularLocation>
        <location evidence="1">Membrane</location>
        <topology evidence="1">Multi-pass membrane protein</topology>
    </subcellularLocation>
</comment>
<feature type="transmembrane region" description="Helical" evidence="5">
    <location>
        <begin position="163"/>
        <end position="181"/>
    </location>
</feature>
<dbReference type="EMBL" id="CP003190">
    <property type="protein sequence ID" value="AGL84076.1"/>
    <property type="molecule type" value="Genomic_DNA"/>
</dbReference>
<evidence type="ECO:0000313" key="7">
    <source>
        <dbReference type="EMBL" id="AGL84076.1"/>
    </source>
</evidence>
<dbReference type="Pfam" id="PF00324">
    <property type="entry name" value="AA_permease"/>
    <property type="match status" value="1"/>
</dbReference>
<protein>
    <submittedName>
        <fullName evidence="7">Putrescine importer PuuP</fullName>
    </submittedName>
</protein>
<feature type="transmembrane region" description="Helical" evidence="5">
    <location>
        <begin position="58"/>
        <end position="78"/>
    </location>
</feature>
<feature type="transmembrane region" description="Helical" evidence="5">
    <location>
        <begin position="402"/>
        <end position="420"/>
    </location>
</feature>
<accession>A0A2C9EK97</accession>
<organism evidence="7 8">
    <name type="scientific">Pseudomonas protegens (strain DSM 19095 / LMG 27888 / CFBP 6595 / CHA0)</name>
    <dbReference type="NCBI Taxonomy" id="1124983"/>
    <lineage>
        <taxon>Bacteria</taxon>
        <taxon>Pseudomonadati</taxon>
        <taxon>Pseudomonadota</taxon>
        <taxon>Gammaproteobacteria</taxon>
        <taxon>Pseudomonadales</taxon>
        <taxon>Pseudomonadaceae</taxon>
        <taxon>Pseudomonas</taxon>
    </lineage>
</organism>
<feature type="transmembrane region" description="Helical" evidence="5">
    <location>
        <begin position="193"/>
        <end position="213"/>
    </location>
</feature>
<feature type="transmembrane region" description="Helical" evidence="5">
    <location>
        <begin position="84"/>
        <end position="108"/>
    </location>
</feature>
<feature type="transmembrane region" description="Helical" evidence="5">
    <location>
        <begin position="129"/>
        <end position="151"/>
    </location>
</feature>
<dbReference type="PANTHER" id="PTHR42770:SF16">
    <property type="entry name" value="AMINO ACID PERMEASE"/>
    <property type="match status" value="1"/>
</dbReference>
<evidence type="ECO:0000256" key="1">
    <source>
        <dbReference type="ARBA" id="ARBA00004141"/>
    </source>
</evidence>
<feature type="transmembrane region" description="Helical" evidence="5">
    <location>
        <begin position="373"/>
        <end position="390"/>
    </location>
</feature>
<feature type="transmembrane region" description="Helical" evidence="5">
    <location>
        <begin position="432"/>
        <end position="450"/>
    </location>
</feature>
<keyword evidence="2 5" id="KW-0812">Transmembrane</keyword>
<dbReference type="KEGG" id="pprc:PFLCHA0_c23050"/>
<evidence type="ECO:0000256" key="3">
    <source>
        <dbReference type="ARBA" id="ARBA00022989"/>
    </source>
</evidence>
<evidence type="ECO:0000256" key="5">
    <source>
        <dbReference type="SAM" id="Phobius"/>
    </source>
</evidence>
<name>A0A2C9EK97_PSEPH</name>
<feature type="transmembrane region" description="Helical" evidence="5">
    <location>
        <begin position="233"/>
        <end position="252"/>
    </location>
</feature>
<reference evidence="8" key="1">
    <citation type="journal article" date="2014" name="Genome Announc.">
        <title>Full-genome sequence of the plant growth-promoting bacterium Pseudomonas protegens CHA0.</title>
        <authorList>
            <person name="Jousset A."/>
            <person name="Schuldes J."/>
            <person name="Keel C."/>
            <person name="Maurhofer M."/>
            <person name="Daniel R."/>
            <person name="Scheu S."/>
            <person name="Thuermer A."/>
        </authorList>
    </citation>
    <scope>NUCLEOTIDE SEQUENCE [LARGE SCALE GENOMIC DNA]</scope>
    <source>
        <strain evidence="8">DSM 19095 / LMG 27888 / CFBP 6595 / CHA0</strain>
    </source>
</reference>
<dbReference type="eggNOG" id="COG0531">
    <property type="taxonomic scope" value="Bacteria"/>
</dbReference>
<feature type="transmembrane region" description="Helical" evidence="5">
    <location>
        <begin position="329"/>
        <end position="352"/>
    </location>
</feature>
<dbReference type="InterPro" id="IPR004841">
    <property type="entry name" value="AA-permease/SLC12A_dom"/>
</dbReference>
<gene>
    <name evidence="7" type="primary">puuP1</name>
    <name evidence="7" type="ORF">PFLCHA0_c23050</name>
</gene>
<evidence type="ECO:0000313" key="8">
    <source>
        <dbReference type="Proteomes" id="UP000013940"/>
    </source>
</evidence>